<dbReference type="Pfam" id="PF01521">
    <property type="entry name" value="Fe-S_biosyn"/>
    <property type="match status" value="1"/>
</dbReference>
<name>A0A3B0XYL5_9ZZZZ</name>
<dbReference type="InterPro" id="IPR000361">
    <property type="entry name" value="ATAP_core_dom"/>
</dbReference>
<dbReference type="GO" id="GO:0005829">
    <property type="term" value="C:cytosol"/>
    <property type="evidence" value="ECO:0007669"/>
    <property type="project" value="TreeGrafter"/>
</dbReference>
<dbReference type="SUPFAM" id="SSF89360">
    <property type="entry name" value="HesB-like domain"/>
    <property type="match status" value="1"/>
</dbReference>
<organism evidence="2">
    <name type="scientific">hydrothermal vent metagenome</name>
    <dbReference type="NCBI Taxonomy" id="652676"/>
    <lineage>
        <taxon>unclassified sequences</taxon>
        <taxon>metagenomes</taxon>
        <taxon>ecological metagenomes</taxon>
    </lineage>
</organism>
<proteinExistence type="predicted"/>
<dbReference type="AlphaFoldDB" id="A0A3B0XYL5"/>
<dbReference type="EMBL" id="UOFN01000002">
    <property type="protein sequence ID" value="VAW72601.1"/>
    <property type="molecule type" value="Genomic_DNA"/>
</dbReference>
<protein>
    <recommendedName>
        <fullName evidence="1">Core domain-containing protein</fullName>
    </recommendedName>
</protein>
<dbReference type="Gene3D" id="2.60.300.12">
    <property type="entry name" value="HesB-like domain"/>
    <property type="match status" value="1"/>
</dbReference>
<evidence type="ECO:0000313" key="2">
    <source>
        <dbReference type="EMBL" id="VAW72601.1"/>
    </source>
</evidence>
<dbReference type="GO" id="GO:0051537">
    <property type="term" value="F:2 iron, 2 sulfur cluster binding"/>
    <property type="evidence" value="ECO:0007669"/>
    <property type="project" value="TreeGrafter"/>
</dbReference>
<dbReference type="InterPro" id="IPR035903">
    <property type="entry name" value="HesB-like_dom_sf"/>
</dbReference>
<dbReference type="PANTHER" id="PTHR10072:SF41">
    <property type="entry name" value="IRON-SULFUR CLUSTER ASSEMBLY 1 HOMOLOG, MITOCHONDRIAL"/>
    <property type="match status" value="1"/>
</dbReference>
<gene>
    <name evidence="2" type="ORF">MNBD_GAMMA15-1554</name>
</gene>
<dbReference type="GO" id="GO:0016226">
    <property type="term" value="P:iron-sulfur cluster assembly"/>
    <property type="evidence" value="ECO:0007669"/>
    <property type="project" value="TreeGrafter"/>
</dbReference>
<reference evidence="2" key="1">
    <citation type="submission" date="2018-06" db="EMBL/GenBank/DDBJ databases">
        <authorList>
            <person name="Zhirakovskaya E."/>
        </authorList>
    </citation>
    <scope>NUCLEOTIDE SEQUENCE</scope>
</reference>
<evidence type="ECO:0000259" key="1">
    <source>
        <dbReference type="Pfam" id="PF01521"/>
    </source>
</evidence>
<accession>A0A3B0XYL5</accession>
<sequence>MISLTPEAAEHIRNSATQGDVASMPLRVAVTRRDDGSFHYALGFDDNSRPDDQTFESEGIKIIVGSKSIDMLTGTIIDYVDLDGSKEVIFINPNDPSQQ</sequence>
<dbReference type="PANTHER" id="PTHR10072">
    <property type="entry name" value="IRON-SULFUR CLUSTER ASSEMBLY PROTEIN"/>
    <property type="match status" value="1"/>
</dbReference>
<dbReference type="InterPro" id="IPR050322">
    <property type="entry name" value="Fe-S_cluster_asmbl/transfer"/>
</dbReference>
<feature type="domain" description="Core" evidence="1">
    <location>
        <begin position="2"/>
        <end position="85"/>
    </location>
</feature>